<name>A0A818Q1J3_9BILA</name>
<dbReference type="Proteomes" id="UP000663860">
    <property type="component" value="Unassembled WGS sequence"/>
</dbReference>
<dbReference type="EMBL" id="CAJOBB010000264">
    <property type="protein sequence ID" value="CAF3632234.1"/>
    <property type="molecule type" value="Genomic_DNA"/>
</dbReference>
<dbReference type="InterPro" id="IPR000504">
    <property type="entry name" value="RRM_dom"/>
</dbReference>
<dbReference type="InterPro" id="IPR035979">
    <property type="entry name" value="RBD_domain_sf"/>
</dbReference>
<reference evidence="5" key="1">
    <citation type="submission" date="2021-02" db="EMBL/GenBank/DDBJ databases">
        <authorList>
            <person name="Nowell W R."/>
        </authorList>
    </citation>
    <scope>NUCLEOTIDE SEQUENCE</scope>
</reference>
<organism evidence="5 6">
    <name type="scientific">Adineta steineri</name>
    <dbReference type="NCBI Taxonomy" id="433720"/>
    <lineage>
        <taxon>Eukaryota</taxon>
        <taxon>Metazoa</taxon>
        <taxon>Spiralia</taxon>
        <taxon>Gnathifera</taxon>
        <taxon>Rotifera</taxon>
        <taxon>Eurotatoria</taxon>
        <taxon>Bdelloidea</taxon>
        <taxon>Adinetida</taxon>
        <taxon>Adinetidae</taxon>
        <taxon>Adineta</taxon>
    </lineage>
</organism>
<evidence type="ECO:0000259" key="3">
    <source>
        <dbReference type="PROSITE" id="PS50102"/>
    </source>
</evidence>
<comment type="caution">
    <text evidence="5">The sequence shown here is derived from an EMBL/GenBank/DDBJ whole genome shotgun (WGS) entry which is preliminary data.</text>
</comment>
<evidence type="ECO:0000313" key="6">
    <source>
        <dbReference type="Proteomes" id="UP000663868"/>
    </source>
</evidence>
<gene>
    <name evidence="4" type="ORF">IZO911_LOCUS29408</name>
    <name evidence="5" type="ORF">KXQ929_LOCUS6729</name>
</gene>
<dbReference type="AlphaFoldDB" id="A0A818Q1J3"/>
<dbReference type="CDD" id="cd00590">
    <property type="entry name" value="RRM_SF"/>
    <property type="match status" value="1"/>
</dbReference>
<proteinExistence type="predicted"/>
<evidence type="ECO:0000256" key="1">
    <source>
        <dbReference type="PROSITE-ProRule" id="PRU00176"/>
    </source>
</evidence>
<dbReference type="Gene3D" id="3.30.70.330">
    <property type="match status" value="1"/>
</dbReference>
<evidence type="ECO:0000256" key="2">
    <source>
        <dbReference type="SAM" id="MobiDB-lite"/>
    </source>
</evidence>
<evidence type="ECO:0000313" key="4">
    <source>
        <dbReference type="EMBL" id="CAF1215383.1"/>
    </source>
</evidence>
<dbReference type="Pfam" id="PF00076">
    <property type="entry name" value="RRM_1"/>
    <property type="match status" value="1"/>
</dbReference>
<protein>
    <recommendedName>
        <fullName evidence="3">RRM domain-containing protein</fullName>
    </recommendedName>
</protein>
<dbReference type="Proteomes" id="UP000663868">
    <property type="component" value="Unassembled WGS sequence"/>
</dbReference>
<feature type="region of interest" description="Disordered" evidence="2">
    <location>
        <begin position="1"/>
        <end position="22"/>
    </location>
</feature>
<dbReference type="InterPro" id="IPR012677">
    <property type="entry name" value="Nucleotide-bd_a/b_plait_sf"/>
</dbReference>
<feature type="domain" description="RRM" evidence="3">
    <location>
        <begin position="264"/>
        <end position="352"/>
    </location>
</feature>
<dbReference type="GO" id="GO:0003723">
    <property type="term" value="F:RNA binding"/>
    <property type="evidence" value="ECO:0007669"/>
    <property type="project" value="UniProtKB-UniRule"/>
</dbReference>
<dbReference type="SMART" id="SM00360">
    <property type="entry name" value="RRM"/>
    <property type="match status" value="1"/>
</dbReference>
<accession>A0A818Q1J3</accession>
<dbReference type="EMBL" id="CAJNOE010000437">
    <property type="protein sequence ID" value="CAF1215383.1"/>
    <property type="molecule type" value="Genomic_DNA"/>
</dbReference>
<sequence>MEDVQSTITKHHQSSSSLITSPVQNSSLIQDEEINSQGHTQISRNNKLHNTTNEDSFLATLAESEFDKYLTELSQIFEEQSSQTDILMEISSMFSDIETDNEQFCSVEDLINAGDQISSAISSTSTQNEELTSSVNEYQEGSLMTTPRITTDTITTEISIKNNLKNRKADLIKNGEKTLIVSGLRNDINQTDLFNYFAGSIQVILKQCQTSPFKYAFILHGTIEEAKCNLSRSIDYIRLGSECRIKCVNYSSSLPVDDQSYDKQTIAVTKIPENVSEDDLHRLFPSCRISKYCPPRTVRRKTVSTESSGKTKTLWGYAFLVYNSAQQAANVIENAQQYKINGRTLVVAFISEKNRSRSFTT</sequence>
<keyword evidence="1" id="KW-0694">RNA-binding</keyword>
<dbReference type="SUPFAM" id="SSF54928">
    <property type="entry name" value="RNA-binding domain, RBD"/>
    <property type="match status" value="1"/>
</dbReference>
<evidence type="ECO:0000313" key="5">
    <source>
        <dbReference type="EMBL" id="CAF3632234.1"/>
    </source>
</evidence>
<dbReference type="PROSITE" id="PS50102">
    <property type="entry name" value="RRM"/>
    <property type="match status" value="1"/>
</dbReference>